<evidence type="ECO:0000313" key="1">
    <source>
        <dbReference type="EMBL" id="EMP26935.1"/>
    </source>
</evidence>
<evidence type="ECO:0000313" key="2">
    <source>
        <dbReference type="Proteomes" id="UP000031443"/>
    </source>
</evidence>
<reference evidence="2" key="1">
    <citation type="journal article" date="2013" name="Nat. Genet.">
        <title>The draft genomes of soft-shell turtle and green sea turtle yield insights into the development and evolution of the turtle-specific body plan.</title>
        <authorList>
            <person name="Wang Z."/>
            <person name="Pascual-Anaya J."/>
            <person name="Zadissa A."/>
            <person name="Li W."/>
            <person name="Niimura Y."/>
            <person name="Huang Z."/>
            <person name="Li C."/>
            <person name="White S."/>
            <person name="Xiong Z."/>
            <person name="Fang D."/>
            <person name="Wang B."/>
            <person name="Ming Y."/>
            <person name="Chen Y."/>
            <person name="Zheng Y."/>
            <person name="Kuraku S."/>
            <person name="Pignatelli M."/>
            <person name="Herrero J."/>
            <person name="Beal K."/>
            <person name="Nozawa M."/>
            <person name="Li Q."/>
            <person name="Wang J."/>
            <person name="Zhang H."/>
            <person name="Yu L."/>
            <person name="Shigenobu S."/>
            <person name="Wang J."/>
            <person name="Liu J."/>
            <person name="Flicek P."/>
            <person name="Searle S."/>
            <person name="Wang J."/>
            <person name="Kuratani S."/>
            <person name="Yin Y."/>
            <person name="Aken B."/>
            <person name="Zhang G."/>
            <person name="Irie N."/>
        </authorList>
    </citation>
    <scope>NUCLEOTIDE SEQUENCE [LARGE SCALE GENOMIC DNA]</scope>
</reference>
<proteinExistence type="predicted"/>
<gene>
    <name evidence="1" type="ORF">UY3_16012</name>
</gene>
<organism evidence="1 2">
    <name type="scientific">Chelonia mydas</name>
    <name type="common">Green sea-turtle</name>
    <name type="synonym">Chelonia agassizi</name>
    <dbReference type="NCBI Taxonomy" id="8469"/>
    <lineage>
        <taxon>Eukaryota</taxon>
        <taxon>Metazoa</taxon>
        <taxon>Chordata</taxon>
        <taxon>Craniata</taxon>
        <taxon>Vertebrata</taxon>
        <taxon>Euteleostomi</taxon>
        <taxon>Archelosauria</taxon>
        <taxon>Testudinata</taxon>
        <taxon>Testudines</taxon>
        <taxon>Cryptodira</taxon>
        <taxon>Durocryptodira</taxon>
        <taxon>Americhelydia</taxon>
        <taxon>Chelonioidea</taxon>
        <taxon>Cheloniidae</taxon>
        <taxon>Chelonia</taxon>
    </lineage>
</organism>
<name>M7AV97_CHEMY</name>
<keyword evidence="2" id="KW-1185">Reference proteome</keyword>
<sequence>MPFVGNLNKGIKDEMGVLTHKGVVGGGPPGYSRGACGTATFTSALLLEAALPSELGSWEVVAAGREPSSEGSAEVRMAWYGIATLTSELLPAKLRPQSGAATLWLPSCEGSKTESHRQLLTLSRVCLKDIKEKLEPSYPSKKKQKDFGYVYASDSTSVHVQVTSEQYPQKEEGALEQRPELKIILQSPVLHHT</sequence>
<dbReference type="Proteomes" id="UP000031443">
    <property type="component" value="Unassembled WGS sequence"/>
</dbReference>
<dbReference type="AlphaFoldDB" id="M7AV97"/>
<accession>M7AV97</accession>
<dbReference type="EMBL" id="KB575332">
    <property type="protein sequence ID" value="EMP26935.1"/>
    <property type="molecule type" value="Genomic_DNA"/>
</dbReference>
<protein>
    <submittedName>
        <fullName evidence="1">Uncharacterized protein</fullName>
    </submittedName>
</protein>